<dbReference type="EMBL" id="FXBB01000022">
    <property type="protein sequence ID" value="SMG36801.1"/>
    <property type="molecule type" value="Genomic_DNA"/>
</dbReference>
<dbReference type="Gene3D" id="3.40.630.30">
    <property type="match status" value="1"/>
</dbReference>
<dbReference type="InterPro" id="IPR000182">
    <property type="entry name" value="GNAT_dom"/>
</dbReference>
<dbReference type="PROSITE" id="PS51186">
    <property type="entry name" value="GNAT"/>
    <property type="match status" value="1"/>
</dbReference>
<dbReference type="AlphaFoldDB" id="A0A1X7K7C5"/>
<accession>A0A1X7K7C5</accession>
<reference evidence="3" key="1">
    <citation type="submission" date="2017-04" db="EMBL/GenBank/DDBJ databases">
        <authorList>
            <person name="Varghese N."/>
            <person name="Submissions S."/>
        </authorList>
    </citation>
    <scope>NUCLEOTIDE SEQUENCE [LARGE SCALE GENOMIC DNA]</scope>
    <source>
        <strain evidence="3">USBA 82</strain>
    </source>
</reference>
<keyword evidence="2" id="KW-0808">Transferase</keyword>
<sequence length="177" mass="20405">MYFKKMIGKKCYLSTIDLDDAPAFTGWMSDYDVTKYLAEAPSCYPLQAEREALDRLSREHNYCIVDLETDSLLGICGFMNLNHLNQTAEVGIFIGNKDYWGRGYGGEALSLLVKYGFDVLNLNNIMLEVVSFNGRAIRCYERIGFKTFGVRREAVLREGRRHDKVYMEMTRSDFNDN</sequence>
<dbReference type="RefSeq" id="WP_085544968.1">
    <property type="nucleotide sequence ID" value="NZ_FXBB01000022.1"/>
</dbReference>
<dbReference type="OrthoDB" id="3976at2"/>
<dbReference type="GO" id="GO:0016747">
    <property type="term" value="F:acyltransferase activity, transferring groups other than amino-acyl groups"/>
    <property type="evidence" value="ECO:0007669"/>
    <property type="project" value="InterPro"/>
</dbReference>
<dbReference type="PANTHER" id="PTHR43415">
    <property type="entry name" value="SPERMIDINE N(1)-ACETYLTRANSFERASE"/>
    <property type="match status" value="1"/>
</dbReference>
<name>A0A1X7K7C5_9BACT</name>
<gene>
    <name evidence="2" type="ORF">SAMN06275492_12220</name>
</gene>
<dbReference type="SUPFAM" id="SSF55729">
    <property type="entry name" value="Acyl-CoA N-acyltransferases (Nat)"/>
    <property type="match status" value="1"/>
</dbReference>
<keyword evidence="3" id="KW-1185">Reference proteome</keyword>
<dbReference type="Proteomes" id="UP000193355">
    <property type="component" value="Unassembled WGS sequence"/>
</dbReference>
<dbReference type="STRING" id="561720.SAMN06275492_12220"/>
<dbReference type="Pfam" id="PF13302">
    <property type="entry name" value="Acetyltransf_3"/>
    <property type="match status" value="1"/>
</dbReference>
<organism evidence="2 3">
    <name type="scientific">Dethiosulfovibrio salsuginis</name>
    <dbReference type="NCBI Taxonomy" id="561720"/>
    <lineage>
        <taxon>Bacteria</taxon>
        <taxon>Thermotogati</taxon>
        <taxon>Synergistota</taxon>
        <taxon>Synergistia</taxon>
        <taxon>Synergistales</taxon>
        <taxon>Dethiosulfovibrionaceae</taxon>
        <taxon>Dethiosulfovibrio</taxon>
    </lineage>
</organism>
<evidence type="ECO:0000259" key="1">
    <source>
        <dbReference type="PROSITE" id="PS51186"/>
    </source>
</evidence>
<protein>
    <submittedName>
        <fullName evidence="2">Protein N-acetyltransferase, RimJ/RimL family</fullName>
    </submittedName>
</protein>
<feature type="domain" description="N-acetyltransferase" evidence="1">
    <location>
        <begin position="16"/>
        <end position="172"/>
    </location>
</feature>
<evidence type="ECO:0000313" key="2">
    <source>
        <dbReference type="EMBL" id="SMG36801.1"/>
    </source>
</evidence>
<evidence type="ECO:0000313" key="3">
    <source>
        <dbReference type="Proteomes" id="UP000193355"/>
    </source>
</evidence>
<dbReference type="PANTHER" id="PTHR43415:SF3">
    <property type="entry name" value="GNAT-FAMILY ACETYLTRANSFERASE"/>
    <property type="match status" value="1"/>
</dbReference>
<dbReference type="InterPro" id="IPR016181">
    <property type="entry name" value="Acyl_CoA_acyltransferase"/>
</dbReference>
<proteinExistence type="predicted"/>